<sequence length="85" mass="9071">MSQLDNLSGGKPDCISAICPISQTSLIRHPLFPTNHAPPLGYKSSRTPPCRHDRAMAFLWILSCLAFIGAAHGETQAAVLGVSAR</sequence>
<dbReference type="AlphaFoldDB" id="A0A834F0Y5"/>
<proteinExistence type="predicted"/>
<comment type="caution">
    <text evidence="1">The sequence shown here is derived from an EMBL/GenBank/DDBJ whole genome shotgun (WGS) entry which is preliminary data.</text>
</comment>
<accession>A0A834F0Y5</accession>
<reference evidence="1" key="1">
    <citation type="journal article" name="BMC Genomics">
        <title>Long-read sequencing and de novo genome assembly of marine medaka (Oryzias melastigma).</title>
        <authorList>
            <person name="Liang P."/>
            <person name="Saqib H.S.A."/>
            <person name="Ni X."/>
            <person name="Shen Y."/>
        </authorList>
    </citation>
    <scope>NUCLEOTIDE SEQUENCE</scope>
    <source>
        <strain evidence="1">Bigg-433</strain>
    </source>
</reference>
<gene>
    <name evidence="1" type="ORF">FQA47_017976</name>
</gene>
<evidence type="ECO:0000313" key="1">
    <source>
        <dbReference type="EMBL" id="KAF6720995.1"/>
    </source>
</evidence>
<dbReference type="EMBL" id="WKFB01000509">
    <property type="protein sequence ID" value="KAF6720995.1"/>
    <property type="molecule type" value="Genomic_DNA"/>
</dbReference>
<protein>
    <submittedName>
        <fullName evidence="1">Uncharacterized protein</fullName>
    </submittedName>
</protein>
<organism evidence="1 2">
    <name type="scientific">Oryzias melastigma</name>
    <name type="common">Marine medaka</name>
    <dbReference type="NCBI Taxonomy" id="30732"/>
    <lineage>
        <taxon>Eukaryota</taxon>
        <taxon>Metazoa</taxon>
        <taxon>Chordata</taxon>
        <taxon>Craniata</taxon>
        <taxon>Vertebrata</taxon>
        <taxon>Euteleostomi</taxon>
        <taxon>Actinopterygii</taxon>
        <taxon>Neopterygii</taxon>
        <taxon>Teleostei</taxon>
        <taxon>Neoteleostei</taxon>
        <taxon>Acanthomorphata</taxon>
        <taxon>Ovalentaria</taxon>
        <taxon>Atherinomorphae</taxon>
        <taxon>Beloniformes</taxon>
        <taxon>Adrianichthyidae</taxon>
        <taxon>Oryziinae</taxon>
        <taxon>Oryzias</taxon>
    </lineage>
</organism>
<evidence type="ECO:0000313" key="2">
    <source>
        <dbReference type="Proteomes" id="UP000646548"/>
    </source>
</evidence>
<dbReference type="Proteomes" id="UP000646548">
    <property type="component" value="Unassembled WGS sequence"/>
</dbReference>
<name>A0A834F0Y5_ORYME</name>